<evidence type="ECO:0000313" key="4">
    <source>
        <dbReference type="EMBL" id="AJE04142.1"/>
    </source>
</evidence>
<dbReference type="STRING" id="345632.GPICK_12945"/>
<feature type="domain" description="FecR protein" evidence="3">
    <location>
        <begin position="58"/>
        <end position="152"/>
    </location>
</feature>
<gene>
    <name evidence="4" type="ORF">GPICK_12945</name>
</gene>
<keyword evidence="2" id="KW-0732">Signal</keyword>
<dbReference type="PANTHER" id="PTHR38731">
    <property type="entry name" value="LIPL45-RELATED LIPOPROTEIN-RELATED"/>
    <property type="match status" value="1"/>
</dbReference>
<feature type="region of interest" description="Disordered" evidence="1">
    <location>
        <begin position="451"/>
        <end position="540"/>
    </location>
</feature>
<dbReference type="OrthoDB" id="5485224at2"/>
<evidence type="ECO:0000256" key="2">
    <source>
        <dbReference type="SAM" id="SignalP"/>
    </source>
</evidence>
<dbReference type="RefSeq" id="WP_039743880.1">
    <property type="nucleotide sequence ID" value="NZ_CP009788.1"/>
</dbReference>
<dbReference type="Pfam" id="PF04773">
    <property type="entry name" value="FecR"/>
    <property type="match status" value="1"/>
</dbReference>
<dbReference type="Proteomes" id="UP000057609">
    <property type="component" value="Chromosome"/>
</dbReference>
<protein>
    <recommendedName>
        <fullName evidence="3">FecR protein domain-containing protein</fullName>
    </recommendedName>
</protein>
<feature type="signal peptide" evidence="2">
    <location>
        <begin position="1"/>
        <end position="20"/>
    </location>
</feature>
<evidence type="ECO:0000259" key="3">
    <source>
        <dbReference type="Pfam" id="PF04773"/>
    </source>
</evidence>
<dbReference type="InterPro" id="IPR046535">
    <property type="entry name" value="DUF6600"/>
</dbReference>
<dbReference type="AlphaFoldDB" id="A0A0B5BC98"/>
<dbReference type="KEGG" id="gpi:GPICK_12945"/>
<dbReference type="Pfam" id="PF20245">
    <property type="entry name" value="DUF6600"/>
    <property type="match status" value="1"/>
</dbReference>
<dbReference type="PANTHER" id="PTHR38731:SF3">
    <property type="entry name" value="BLL6125 PROTEIN"/>
    <property type="match status" value="1"/>
</dbReference>
<sequence length="540" mass="60928">MKFIGFLVAILLAVAGVAAAEEPGAARLSLVKGDVQIYTDDAGEWVPAAVNMPLHEGDRLWSPEGGQAEVQIRGGVYLRLDAATSLDILNLGEDSFHFYQAEGRSYINNRRGGIDHIQIDTPLSSVGCYDNSLIMVDVTEGEVTSVSVLKGYASAETRSGKTRVSAGQSLRIGADQEADLFPLSSPDRWERWNRDRDRRVAAAESLRYIPDELDDYASDLDQNGRWLYAPEYGYVWSPQLSVSVGWAPYQSGRWVWIRGDYVWISYEPWGWAPYHYGRWAYVARFGWCWVPPARGAAWWAPGYVGWVSTPGYVAWVPLAPGEVYYGYGHYGPTSVNITNVTINRTVVREYRNVSVTNAVTVVNRDGFLHGRRERVTVRGNPFTAANVAIGPPRFRPAREALRPVDRKIPPRMAPPEKVQRVRVEDIRRERRLVPEERGSVFRPAVPAQELRVRKREAPTRVIEEKAPPAPREKAVPARRGPQGRSREDRRSVPRQSGAAREQAPRQEQAEKPARQEIRESPPPRERGSEPRGRGRREERE</sequence>
<dbReference type="InterPro" id="IPR006860">
    <property type="entry name" value="FecR"/>
</dbReference>
<name>A0A0B5BC98_9BACT</name>
<feature type="chain" id="PRO_5002098233" description="FecR protein domain-containing protein" evidence="2">
    <location>
        <begin position="21"/>
        <end position="540"/>
    </location>
</feature>
<proteinExistence type="predicted"/>
<accession>A0A0B5BC98</accession>
<dbReference type="EMBL" id="CP009788">
    <property type="protein sequence ID" value="AJE04142.1"/>
    <property type="molecule type" value="Genomic_DNA"/>
</dbReference>
<dbReference type="HOGENOM" id="CLU_029840_0_0_7"/>
<organism evidence="4 5">
    <name type="scientific">Geobacter pickeringii</name>
    <dbReference type="NCBI Taxonomy" id="345632"/>
    <lineage>
        <taxon>Bacteria</taxon>
        <taxon>Pseudomonadati</taxon>
        <taxon>Thermodesulfobacteriota</taxon>
        <taxon>Desulfuromonadia</taxon>
        <taxon>Geobacterales</taxon>
        <taxon>Geobacteraceae</taxon>
        <taxon>Geobacter</taxon>
    </lineage>
</organism>
<feature type="compositionally biased region" description="Basic and acidic residues" evidence="1">
    <location>
        <begin position="502"/>
        <end position="540"/>
    </location>
</feature>
<reference evidence="4 5" key="1">
    <citation type="journal article" date="2015" name="Genome Announc.">
        <title>Complete Genome of Geobacter pickeringii G13T, a Metal-Reducing Isolate from Sedimentary Kaolin Deposits.</title>
        <authorList>
            <person name="Badalamenti J.P."/>
            <person name="Bond D.R."/>
        </authorList>
    </citation>
    <scope>NUCLEOTIDE SEQUENCE [LARGE SCALE GENOMIC DNA]</scope>
    <source>
        <strain evidence="4 5">G13</strain>
    </source>
</reference>
<evidence type="ECO:0000313" key="5">
    <source>
        <dbReference type="Proteomes" id="UP000057609"/>
    </source>
</evidence>
<keyword evidence="5" id="KW-1185">Reference proteome</keyword>
<feature type="compositionally biased region" description="Basic and acidic residues" evidence="1">
    <location>
        <begin position="455"/>
        <end position="475"/>
    </location>
</feature>
<evidence type="ECO:0000256" key="1">
    <source>
        <dbReference type="SAM" id="MobiDB-lite"/>
    </source>
</evidence>